<sequence>MMKEQWILPYIKQNARLFVLVVFLGAVTIFSAAFLMFTSGYLISKSATRPENILLVYVPIVAVRTFGIARSVSRYAERLTGHHIILKIVSDMRVRLYNMLEPASLMLTSRFRTGDMLGILAEDIEHLQDAFLKTIFPAVSALLLYVAAIIGLGCFSWPFAVIAAIYLFVLVVLFPIVSLLVTRAKNMRLKSGRNSLYSQLTDAVLGVSDWMFSGRQATFIASYEEKEKAWFELESKRQQFTRWRDLAAQCLVGGFILMMLVWTAGQYADGKMANTMIAAFVLVVFPLTEAFLPLSDALAEVPSYQDSISRMSKAAPELKGPEIEQTKEKLDVSDVTLRFDDVTFSYDEHSHVLNRFSFTLRQGEKMALLGRSGSGKSTSLALIEGALIPDSGKVTLNGLETAAVQEQLSSAVAVLNQKPHLFNTSIMNNIRLGNGKASDEDVRRAARQVKLHDYIESLPEGYDTSVQETGIRFSGGERQRIALARILLQDTPIIILDEPTVGLDAVTERELLDTIFDVFKEKTILWITHHLAGVETADKIVFLENGKTEMEGTHEELLAGNERYRKLYHLDVPVRT</sequence>
<dbReference type="InterPro" id="IPR017871">
    <property type="entry name" value="ABC_transporter-like_CS"/>
</dbReference>
<evidence type="ECO:0000256" key="3">
    <source>
        <dbReference type="ARBA" id="ARBA00022475"/>
    </source>
</evidence>
<keyword evidence="4 9" id="KW-0812">Transmembrane</keyword>
<dbReference type="PROSITE" id="PS50929">
    <property type="entry name" value="ABC_TM1F"/>
    <property type="match status" value="1"/>
</dbReference>
<dbReference type="InterPro" id="IPR003439">
    <property type="entry name" value="ABC_transporter-like_ATP-bd"/>
</dbReference>
<dbReference type="GO" id="GO:0140359">
    <property type="term" value="F:ABC-type transporter activity"/>
    <property type="evidence" value="ECO:0007669"/>
    <property type="project" value="InterPro"/>
</dbReference>
<evidence type="ECO:0000256" key="7">
    <source>
        <dbReference type="ARBA" id="ARBA00022989"/>
    </source>
</evidence>
<feature type="transmembrane region" description="Helical" evidence="9">
    <location>
        <begin position="246"/>
        <end position="264"/>
    </location>
</feature>
<dbReference type="SMART" id="SM00382">
    <property type="entry name" value="AAA"/>
    <property type="match status" value="1"/>
</dbReference>
<dbReference type="Gene3D" id="3.40.50.300">
    <property type="entry name" value="P-loop containing nucleotide triphosphate hydrolases"/>
    <property type="match status" value="1"/>
</dbReference>
<evidence type="ECO:0000256" key="8">
    <source>
        <dbReference type="ARBA" id="ARBA00023136"/>
    </source>
</evidence>
<keyword evidence="2" id="KW-0813">Transport</keyword>
<reference evidence="13" key="1">
    <citation type="submission" date="2016-02" db="EMBL/GenBank/DDBJ databases">
        <authorList>
            <person name="Dunlap C."/>
        </authorList>
    </citation>
    <scope>NUCLEOTIDE SEQUENCE [LARGE SCALE GENOMIC DNA]</scope>
    <source>
        <strain evidence="13">NRRL B-41092</strain>
    </source>
</reference>
<dbReference type="SUPFAM" id="SSF90123">
    <property type="entry name" value="ABC transporter transmembrane region"/>
    <property type="match status" value="1"/>
</dbReference>
<feature type="domain" description="ABC transporter" evidence="10">
    <location>
        <begin position="337"/>
        <end position="570"/>
    </location>
</feature>
<dbReference type="PANTHER" id="PTHR24221">
    <property type="entry name" value="ATP-BINDING CASSETTE SUB-FAMILY B"/>
    <property type="match status" value="1"/>
</dbReference>
<dbReference type="InterPro" id="IPR011527">
    <property type="entry name" value="ABC1_TM_dom"/>
</dbReference>
<keyword evidence="6 12" id="KW-0067">ATP-binding</keyword>
<evidence type="ECO:0000313" key="12">
    <source>
        <dbReference type="EMBL" id="KXZ13040.1"/>
    </source>
</evidence>
<dbReference type="GO" id="GO:0034775">
    <property type="term" value="P:glutathione transmembrane transport"/>
    <property type="evidence" value="ECO:0007669"/>
    <property type="project" value="InterPro"/>
</dbReference>
<keyword evidence="13" id="KW-1185">Reference proteome</keyword>
<dbReference type="GO" id="GO:0016887">
    <property type="term" value="F:ATP hydrolysis activity"/>
    <property type="evidence" value="ECO:0007669"/>
    <property type="project" value="InterPro"/>
</dbReference>
<comment type="caution">
    <text evidence="12">The sequence shown here is derived from an EMBL/GenBank/DDBJ whole genome shotgun (WGS) entry which is preliminary data.</text>
</comment>
<dbReference type="STRING" id="1793963.AXI58_04980"/>
<dbReference type="GO" id="GO:0005886">
    <property type="term" value="C:plasma membrane"/>
    <property type="evidence" value="ECO:0007669"/>
    <property type="project" value="UniProtKB-SubCell"/>
</dbReference>
<evidence type="ECO:0000259" key="11">
    <source>
        <dbReference type="PROSITE" id="PS50929"/>
    </source>
</evidence>
<evidence type="ECO:0000256" key="6">
    <source>
        <dbReference type="ARBA" id="ARBA00022840"/>
    </source>
</evidence>
<name>A0A150F250_9BACI</name>
<dbReference type="GO" id="GO:0045454">
    <property type="term" value="P:cell redox homeostasis"/>
    <property type="evidence" value="ECO:0007669"/>
    <property type="project" value="InterPro"/>
</dbReference>
<dbReference type="SUPFAM" id="SSF52540">
    <property type="entry name" value="P-loop containing nucleoside triphosphate hydrolases"/>
    <property type="match status" value="1"/>
</dbReference>
<evidence type="ECO:0000256" key="9">
    <source>
        <dbReference type="SAM" id="Phobius"/>
    </source>
</evidence>
<dbReference type="Pfam" id="PF00005">
    <property type="entry name" value="ABC_tran"/>
    <property type="match status" value="1"/>
</dbReference>
<dbReference type="AlphaFoldDB" id="A0A150F250"/>
<evidence type="ECO:0000313" key="13">
    <source>
        <dbReference type="Proteomes" id="UP000075430"/>
    </source>
</evidence>
<feature type="transmembrane region" description="Helical" evidence="9">
    <location>
        <begin position="135"/>
        <end position="153"/>
    </location>
</feature>
<dbReference type="InterPro" id="IPR039421">
    <property type="entry name" value="Type_1_exporter"/>
</dbReference>
<evidence type="ECO:0000256" key="2">
    <source>
        <dbReference type="ARBA" id="ARBA00022448"/>
    </source>
</evidence>
<keyword evidence="7 9" id="KW-1133">Transmembrane helix</keyword>
<dbReference type="Pfam" id="PF00664">
    <property type="entry name" value="ABC_membrane"/>
    <property type="match status" value="1"/>
</dbReference>
<dbReference type="PROSITE" id="PS00211">
    <property type="entry name" value="ABC_TRANSPORTER_1"/>
    <property type="match status" value="1"/>
</dbReference>
<feature type="transmembrane region" description="Helical" evidence="9">
    <location>
        <begin position="159"/>
        <end position="181"/>
    </location>
</feature>
<feature type="transmembrane region" description="Helical" evidence="9">
    <location>
        <begin position="20"/>
        <end position="42"/>
    </location>
</feature>
<proteinExistence type="predicted"/>
<dbReference type="OrthoDB" id="9802264at2"/>
<accession>A0A150F250</accession>
<dbReference type="EMBL" id="LSBA01000039">
    <property type="protein sequence ID" value="KXZ13040.1"/>
    <property type="molecule type" value="Genomic_DNA"/>
</dbReference>
<dbReference type="InterPro" id="IPR003593">
    <property type="entry name" value="AAA+_ATPase"/>
</dbReference>
<dbReference type="PANTHER" id="PTHR24221:SF653">
    <property type="entry name" value="TRANSPORT ATP-BINDING PROTEIN CYDC"/>
    <property type="match status" value="1"/>
</dbReference>
<keyword evidence="3" id="KW-1003">Cell membrane</keyword>
<dbReference type="Gene3D" id="1.20.1560.10">
    <property type="entry name" value="ABC transporter type 1, transmembrane domain"/>
    <property type="match status" value="1"/>
</dbReference>
<dbReference type="Proteomes" id="UP000075430">
    <property type="component" value="Unassembled WGS sequence"/>
</dbReference>
<evidence type="ECO:0000256" key="1">
    <source>
        <dbReference type="ARBA" id="ARBA00004651"/>
    </source>
</evidence>
<dbReference type="InterPro" id="IPR027417">
    <property type="entry name" value="P-loop_NTPase"/>
</dbReference>
<dbReference type="FunFam" id="3.40.50.300:FF:000221">
    <property type="entry name" value="Multidrug ABC transporter ATP-binding protein"/>
    <property type="match status" value="1"/>
</dbReference>
<gene>
    <name evidence="12" type="ORF">AXI58_04980</name>
</gene>
<feature type="domain" description="ABC transmembrane type-1" evidence="11">
    <location>
        <begin position="19"/>
        <end position="303"/>
    </location>
</feature>
<organism evidence="12 13">
    <name type="scientific">Bacillus nakamurai</name>
    <dbReference type="NCBI Taxonomy" id="1793963"/>
    <lineage>
        <taxon>Bacteria</taxon>
        <taxon>Bacillati</taxon>
        <taxon>Bacillota</taxon>
        <taxon>Bacilli</taxon>
        <taxon>Bacillales</taxon>
        <taxon>Bacillaceae</taxon>
        <taxon>Bacillus</taxon>
    </lineage>
</organism>
<dbReference type="GO" id="GO:0034040">
    <property type="term" value="F:ATPase-coupled lipid transmembrane transporter activity"/>
    <property type="evidence" value="ECO:0007669"/>
    <property type="project" value="TreeGrafter"/>
</dbReference>
<evidence type="ECO:0000256" key="4">
    <source>
        <dbReference type="ARBA" id="ARBA00022692"/>
    </source>
</evidence>
<dbReference type="RefSeq" id="WP_061523269.1">
    <property type="nucleotide sequence ID" value="NZ_JARLZY010000012.1"/>
</dbReference>
<keyword evidence="8 9" id="KW-0472">Membrane</keyword>
<evidence type="ECO:0000256" key="5">
    <source>
        <dbReference type="ARBA" id="ARBA00022741"/>
    </source>
</evidence>
<dbReference type="GO" id="GO:0005524">
    <property type="term" value="F:ATP binding"/>
    <property type="evidence" value="ECO:0007669"/>
    <property type="project" value="UniProtKB-KW"/>
</dbReference>
<dbReference type="CDD" id="cd03247">
    <property type="entry name" value="ABCC_cytochrome_bd"/>
    <property type="match status" value="1"/>
</dbReference>
<comment type="subcellular location">
    <subcellularLocation>
        <location evidence="1">Cell membrane</location>
        <topology evidence="1">Multi-pass membrane protein</topology>
    </subcellularLocation>
</comment>
<protein>
    <submittedName>
        <fullName evidence="12">Amino acid ABC transporter ATP-binding protein</fullName>
    </submittedName>
</protein>
<dbReference type="InterPro" id="IPR014223">
    <property type="entry name" value="ABC_CydC/D"/>
</dbReference>
<dbReference type="NCBIfam" id="TIGR02868">
    <property type="entry name" value="CydC"/>
    <property type="match status" value="1"/>
</dbReference>
<evidence type="ECO:0000259" key="10">
    <source>
        <dbReference type="PROSITE" id="PS50893"/>
    </source>
</evidence>
<feature type="transmembrane region" description="Helical" evidence="9">
    <location>
        <begin position="54"/>
        <end position="72"/>
    </location>
</feature>
<dbReference type="PROSITE" id="PS50893">
    <property type="entry name" value="ABC_TRANSPORTER_2"/>
    <property type="match status" value="1"/>
</dbReference>
<keyword evidence="5" id="KW-0547">Nucleotide-binding</keyword>
<dbReference type="InterPro" id="IPR036640">
    <property type="entry name" value="ABC1_TM_sf"/>
</dbReference>